<dbReference type="Gene3D" id="3.30.429.10">
    <property type="entry name" value="Macrophage Migration Inhibitory Factor"/>
    <property type="match status" value="1"/>
</dbReference>
<evidence type="ECO:0000313" key="1">
    <source>
        <dbReference type="EMBL" id="MCW8333429.1"/>
    </source>
</evidence>
<proteinExistence type="predicted"/>
<dbReference type="RefSeq" id="WP_265686990.1">
    <property type="nucleotide sequence ID" value="NZ_JAKRRX010000024.1"/>
</dbReference>
<name>A0A9X3HQR5_9VIBR</name>
<dbReference type="Proteomes" id="UP001155586">
    <property type="component" value="Unassembled WGS sequence"/>
</dbReference>
<gene>
    <name evidence="1" type="ORF">MD483_06290</name>
</gene>
<dbReference type="SUPFAM" id="SSF55331">
    <property type="entry name" value="Tautomerase/MIF"/>
    <property type="match status" value="1"/>
</dbReference>
<dbReference type="GO" id="GO:0016853">
    <property type="term" value="F:isomerase activity"/>
    <property type="evidence" value="ECO:0007669"/>
    <property type="project" value="UniProtKB-KW"/>
</dbReference>
<keyword evidence="2" id="KW-1185">Reference proteome</keyword>
<comment type="caution">
    <text evidence="1">The sequence shown here is derived from an EMBL/GenBank/DDBJ whole genome shotgun (WGS) entry which is preliminary data.</text>
</comment>
<dbReference type="EMBL" id="JAKRRX010000024">
    <property type="protein sequence ID" value="MCW8333429.1"/>
    <property type="molecule type" value="Genomic_DNA"/>
</dbReference>
<dbReference type="AlphaFoldDB" id="A0A9X3HQR5"/>
<protein>
    <submittedName>
        <fullName evidence="1">5-carboxymethyl-2-hydroxymuconate isomerase</fullName>
    </submittedName>
</protein>
<dbReference type="InterPro" id="IPR014347">
    <property type="entry name" value="Tautomerase/MIF_sf"/>
</dbReference>
<organism evidence="1 2">
    <name type="scientific">Vibrio paucivorans</name>
    <dbReference type="NCBI Taxonomy" id="2829489"/>
    <lineage>
        <taxon>Bacteria</taxon>
        <taxon>Pseudomonadati</taxon>
        <taxon>Pseudomonadota</taxon>
        <taxon>Gammaproteobacteria</taxon>
        <taxon>Vibrionales</taxon>
        <taxon>Vibrionaceae</taxon>
        <taxon>Vibrio</taxon>
    </lineage>
</organism>
<keyword evidence="1" id="KW-0413">Isomerase</keyword>
<reference evidence="1" key="1">
    <citation type="submission" date="2022-02" db="EMBL/GenBank/DDBJ databases">
        <title>Vibrio sp. nov., a new bacterium isolated from Bohai sea, China.</title>
        <authorList>
            <person name="Yuan Y."/>
        </authorList>
    </citation>
    <scope>NUCLEOTIDE SEQUENCE</scope>
    <source>
        <strain evidence="1">DBSS07</strain>
    </source>
</reference>
<accession>A0A9X3HQR5</accession>
<sequence>MPHCIIEHSPSIDSNALNQLVFKGAMASKLFAPDGSDIKVRSLVYQSYQSGGRKQEFVHVSAKILSGRSEADKCLLSQCILKHLLELGLADASLTVEVVDIDRASYAKQIV</sequence>
<evidence type="ECO:0000313" key="2">
    <source>
        <dbReference type="Proteomes" id="UP001155586"/>
    </source>
</evidence>